<sequence>MAGKVRARSEKKEYGNRRRNRPFSRGRNNSIERNFSNRGRNNFDSCNDRNLSNNSRGEPDNHNDRYFSNYNGRRNPNRNKREGFKHERETELVGNAGPSEVCPERLSSDQNYPYQLLRWNLY</sequence>
<protein>
    <submittedName>
        <fullName evidence="2">Uncharacterized protein</fullName>
    </submittedName>
</protein>
<comment type="caution">
    <text evidence="2">The sequence shown here is derived from an EMBL/GenBank/DDBJ whole genome shotgun (WGS) entry which is preliminary data.</text>
</comment>
<gene>
    <name evidence="2" type="ORF">AVEN_68672_1</name>
</gene>
<proteinExistence type="predicted"/>
<reference evidence="2 3" key="1">
    <citation type="journal article" date="2019" name="Sci. Rep.">
        <title>Orb-weaving spider Araneus ventricosus genome elucidates the spidroin gene catalogue.</title>
        <authorList>
            <person name="Kono N."/>
            <person name="Nakamura H."/>
            <person name="Ohtoshi R."/>
            <person name="Moran D.A.P."/>
            <person name="Shinohara A."/>
            <person name="Yoshida Y."/>
            <person name="Fujiwara M."/>
            <person name="Mori M."/>
            <person name="Tomita M."/>
            <person name="Arakawa K."/>
        </authorList>
    </citation>
    <scope>NUCLEOTIDE SEQUENCE [LARGE SCALE GENOMIC DNA]</scope>
</reference>
<accession>A0A4Y2RHU9</accession>
<feature type="compositionally biased region" description="Polar residues" evidence="1">
    <location>
        <begin position="31"/>
        <end position="56"/>
    </location>
</feature>
<name>A0A4Y2RHU9_ARAVE</name>
<feature type="region of interest" description="Disordered" evidence="1">
    <location>
        <begin position="1"/>
        <end position="104"/>
    </location>
</feature>
<dbReference type="AlphaFoldDB" id="A0A4Y2RHU9"/>
<feature type="compositionally biased region" description="Basic and acidic residues" evidence="1">
    <location>
        <begin position="7"/>
        <end position="16"/>
    </location>
</feature>
<keyword evidence="3" id="KW-1185">Reference proteome</keyword>
<organism evidence="2 3">
    <name type="scientific">Araneus ventricosus</name>
    <name type="common">Orbweaver spider</name>
    <name type="synonym">Epeira ventricosa</name>
    <dbReference type="NCBI Taxonomy" id="182803"/>
    <lineage>
        <taxon>Eukaryota</taxon>
        <taxon>Metazoa</taxon>
        <taxon>Ecdysozoa</taxon>
        <taxon>Arthropoda</taxon>
        <taxon>Chelicerata</taxon>
        <taxon>Arachnida</taxon>
        <taxon>Araneae</taxon>
        <taxon>Araneomorphae</taxon>
        <taxon>Entelegynae</taxon>
        <taxon>Araneoidea</taxon>
        <taxon>Araneidae</taxon>
        <taxon>Araneus</taxon>
    </lineage>
</organism>
<dbReference type="EMBL" id="BGPR01017137">
    <property type="protein sequence ID" value="GBN75201.1"/>
    <property type="molecule type" value="Genomic_DNA"/>
</dbReference>
<evidence type="ECO:0000313" key="2">
    <source>
        <dbReference type="EMBL" id="GBN75201.1"/>
    </source>
</evidence>
<evidence type="ECO:0000256" key="1">
    <source>
        <dbReference type="SAM" id="MobiDB-lite"/>
    </source>
</evidence>
<feature type="compositionally biased region" description="Basic and acidic residues" evidence="1">
    <location>
        <begin position="79"/>
        <end position="91"/>
    </location>
</feature>
<evidence type="ECO:0000313" key="3">
    <source>
        <dbReference type="Proteomes" id="UP000499080"/>
    </source>
</evidence>
<dbReference type="Proteomes" id="UP000499080">
    <property type="component" value="Unassembled WGS sequence"/>
</dbReference>